<dbReference type="PANTHER" id="PTHR24346:SF82">
    <property type="entry name" value="KP78A-RELATED"/>
    <property type="match status" value="1"/>
</dbReference>
<evidence type="ECO:0000256" key="2">
    <source>
        <dbReference type="ARBA" id="ARBA00022679"/>
    </source>
</evidence>
<reference evidence="7" key="1">
    <citation type="submission" date="2006-10" db="EMBL/GenBank/DDBJ databases">
        <authorList>
            <person name="Amadeo P."/>
            <person name="Zhao Q."/>
            <person name="Wortman J."/>
            <person name="Fraser-Liggett C."/>
            <person name="Carlton J."/>
        </authorList>
    </citation>
    <scope>NUCLEOTIDE SEQUENCE</scope>
    <source>
        <strain evidence="7">G3</strain>
    </source>
</reference>
<keyword evidence="4" id="KW-0418">Kinase</keyword>
<dbReference type="Pfam" id="PF00069">
    <property type="entry name" value="Pkinase"/>
    <property type="match status" value="1"/>
</dbReference>
<dbReference type="VEuPathDB" id="TrichDB:TVAGG3_0619330"/>
<dbReference type="RefSeq" id="XP_001306474.1">
    <property type="nucleotide sequence ID" value="XM_001306473.1"/>
</dbReference>
<dbReference type="AlphaFoldDB" id="A2FNH0"/>
<dbReference type="Proteomes" id="UP000001542">
    <property type="component" value="Unassembled WGS sequence"/>
</dbReference>
<dbReference type="PANTHER" id="PTHR24346">
    <property type="entry name" value="MAP/MICROTUBULE AFFINITY-REGULATING KINASE"/>
    <property type="match status" value="1"/>
</dbReference>
<dbReference type="KEGG" id="tva:4751264"/>
<organism evidence="7 8">
    <name type="scientific">Trichomonas vaginalis (strain ATCC PRA-98 / G3)</name>
    <dbReference type="NCBI Taxonomy" id="412133"/>
    <lineage>
        <taxon>Eukaryota</taxon>
        <taxon>Metamonada</taxon>
        <taxon>Parabasalia</taxon>
        <taxon>Trichomonadida</taxon>
        <taxon>Trichomonadidae</taxon>
        <taxon>Trichomonas</taxon>
    </lineage>
</organism>
<evidence type="ECO:0000256" key="5">
    <source>
        <dbReference type="ARBA" id="ARBA00022840"/>
    </source>
</evidence>
<protein>
    <recommendedName>
        <fullName evidence="6">Protein kinase domain-containing protein</fullName>
    </recommendedName>
</protein>
<evidence type="ECO:0000313" key="8">
    <source>
        <dbReference type="Proteomes" id="UP000001542"/>
    </source>
</evidence>
<evidence type="ECO:0000256" key="4">
    <source>
        <dbReference type="ARBA" id="ARBA00022777"/>
    </source>
</evidence>
<dbReference type="STRING" id="5722.A2FNH0"/>
<dbReference type="PROSITE" id="PS50011">
    <property type="entry name" value="PROTEIN_KINASE_DOM"/>
    <property type="match status" value="1"/>
</dbReference>
<dbReference type="InterPro" id="IPR000719">
    <property type="entry name" value="Prot_kinase_dom"/>
</dbReference>
<evidence type="ECO:0000256" key="3">
    <source>
        <dbReference type="ARBA" id="ARBA00022741"/>
    </source>
</evidence>
<evidence type="ECO:0000256" key="1">
    <source>
        <dbReference type="ARBA" id="ARBA00022527"/>
    </source>
</evidence>
<dbReference type="EMBL" id="DS113906">
    <property type="protein sequence ID" value="EAX93544.1"/>
    <property type="molecule type" value="Genomic_DNA"/>
</dbReference>
<dbReference type="GO" id="GO:0005524">
    <property type="term" value="F:ATP binding"/>
    <property type="evidence" value="ECO:0007669"/>
    <property type="project" value="UniProtKB-KW"/>
</dbReference>
<keyword evidence="1" id="KW-0723">Serine/threonine-protein kinase</keyword>
<sequence length="161" mass="18210">MKEERVANIINQLLSLVKYIHYKGFGLININPSTVYISSSDNVTVADYSFSASVGCNDRVKNIPEHFENLPPEYYKTGSYIASQADIWSIGLLTFTLLTGNHPFLGNTPSYDHTEYSLKNALSQPVRVPSYINTMPSNFIQRLLELEPTRRFSIDQCQSHA</sequence>
<keyword evidence="2" id="KW-0808">Transferase</keyword>
<dbReference type="VEuPathDB" id="TrichDB:TVAG_354980"/>
<dbReference type="GO" id="GO:0004674">
    <property type="term" value="F:protein serine/threonine kinase activity"/>
    <property type="evidence" value="ECO:0000318"/>
    <property type="project" value="GO_Central"/>
</dbReference>
<accession>A2FNH0</accession>
<dbReference type="eggNOG" id="KOG0586">
    <property type="taxonomic scope" value="Eukaryota"/>
</dbReference>
<dbReference type="GO" id="GO:0005737">
    <property type="term" value="C:cytoplasm"/>
    <property type="evidence" value="ECO:0000318"/>
    <property type="project" value="GO_Central"/>
</dbReference>
<keyword evidence="3" id="KW-0547">Nucleotide-binding</keyword>
<dbReference type="Gene3D" id="1.10.510.10">
    <property type="entry name" value="Transferase(Phosphotransferase) domain 1"/>
    <property type="match status" value="1"/>
</dbReference>
<keyword evidence="5" id="KW-0067">ATP-binding</keyword>
<keyword evidence="8" id="KW-1185">Reference proteome</keyword>
<gene>
    <name evidence="7" type="ORF">TVAG_203350</name>
</gene>
<evidence type="ECO:0000259" key="6">
    <source>
        <dbReference type="PROSITE" id="PS50011"/>
    </source>
</evidence>
<dbReference type="SUPFAM" id="SSF56112">
    <property type="entry name" value="Protein kinase-like (PK-like)"/>
    <property type="match status" value="1"/>
</dbReference>
<proteinExistence type="predicted"/>
<reference evidence="7" key="2">
    <citation type="journal article" date="2007" name="Science">
        <title>Draft genome sequence of the sexually transmitted pathogen Trichomonas vaginalis.</title>
        <authorList>
            <person name="Carlton J.M."/>
            <person name="Hirt R.P."/>
            <person name="Silva J.C."/>
            <person name="Delcher A.L."/>
            <person name="Schatz M."/>
            <person name="Zhao Q."/>
            <person name="Wortman J.R."/>
            <person name="Bidwell S.L."/>
            <person name="Alsmark U.C.M."/>
            <person name="Besteiro S."/>
            <person name="Sicheritz-Ponten T."/>
            <person name="Noel C.J."/>
            <person name="Dacks J.B."/>
            <person name="Foster P.G."/>
            <person name="Simillion C."/>
            <person name="Van de Peer Y."/>
            <person name="Miranda-Saavedra D."/>
            <person name="Barton G.J."/>
            <person name="Westrop G.D."/>
            <person name="Mueller S."/>
            <person name="Dessi D."/>
            <person name="Fiori P.L."/>
            <person name="Ren Q."/>
            <person name="Paulsen I."/>
            <person name="Zhang H."/>
            <person name="Bastida-Corcuera F.D."/>
            <person name="Simoes-Barbosa A."/>
            <person name="Brown M.T."/>
            <person name="Hayes R.D."/>
            <person name="Mukherjee M."/>
            <person name="Okumura C.Y."/>
            <person name="Schneider R."/>
            <person name="Smith A.J."/>
            <person name="Vanacova S."/>
            <person name="Villalvazo M."/>
            <person name="Haas B.J."/>
            <person name="Pertea M."/>
            <person name="Feldblyum T.V."/>
            <person name="Utterback T.R."/>
            <person name="Shu C.L."/>
            <person name="Osoegawa K."/>
            <person name="de Jong P.J."/>
            <person name="Hrdy I."/>
            <person name="Horvathova L."/>
            <person name="Zubacova Z."/>
            <person name="Dolezal P."/>
            <person name="Malik S.B."/>
            <person name="Logsdon J.M. Jr."/>
            <person name="Henze K."/>
            <person name="Gupta A."/>
            <person name="Wang C.C."/>
            <person name="Dunne R.L."/>
            <person name="Upcroft J.A."/>
            <person name="Upcroft P."/>
            <person name="White O."/>
            <person name="Salzberg S.L."/>
            <person name="Tang P."/>
            <person name="Chiu C.-H."/>
            <person name="Lee Y.-S."/>
            <person name="Embley T.M."/>
            <person name="Coombs G.H."/>
            <person name="Mottram J.C."/>
            <person name="Tachezy J."/>
            <person name="Fraser-Liggett C.M."/>
            <person name="Johnson P.J."/>
        </authorList>
    </citation>
    <scope>NUCLEOTIDE SEQUENCE [LARGE SCALE GENOMIC DNA]</scope>
    <source>
        <strain evidence="7">G3</strain>
    </source>
</reference>
<dbReference type="InterPro" id="IPR011009">
    <property type="entry name" value="Kinase-like_dom_sf"/>
</dbReference>
<feature type="domain" description="Protein kinase" evidence="6">
    <location>
        <begin position="1"/>
        <end position="161"/>
    </location>
</feature>
<name>A2FNH0_TRIV3</name>
<dbReference type="OrthoDB" id="5859392at2759"/>
<dbReference type="InParanoid" id="A2FNH0"/>
<evidence type="ECO:0000313" key="7">
    <source>
        <dbReference type="EMBL" id="EAX93544.1"/>
    </source>
</evidence>